<keyword evidence="4" id="KW-0808">Transferase</keyword>
<dbReference type="Pfam" id="PF13589">
    <property type="entry name" value="HATPase_c_3"/>
    <property type="match status" value="1"/>
</dbReference>
<dbReference type="InterPro" id="IPR036890">
    <property type="entry name" value="HATPase_C_sf"/>
</dbReference>
<keyword evidence="5" id="KW-0547">Nucleotide-binding</keyword>
<evidence type="ECO:0000256" key="4">
    <source>
        <dbReference type="ARBA" id="ARBA00022679"/>
    </source>
</evidence>
<evidence type="ECO:0000256" key="3">
    <source>
        <dbReference type="ARBA" id="ARBA00022553"/>
    </source>
</evidence>
<dbReference type="Pfam" id="PF02518">
    <property type="entry name" value="HATPase_c"/>
    <property type="match status" value="1"/>
</dbReference>
<evidence type="ECO:0000256" key="7">
    <source>
        <dbReference type="ARBA" id="ARBA00022840"/>
    </source>
</evidence>
<dbReference type="GO" id="GO:0005524">
    <property type="term" value="F:ATP binding"/>
    <property type="evidence" value="ECO:0007669"/>
    <property type="project" value="UniProtKB-KW"/>
</dbReference>
<dbReference type="Proteomes" id="UP000193749">
    <property type="component" value="Unassembled WGS sequence"/>
</dbReference>
<keyword evidence="10" id="KW-1185">Reference proteome</keyword>
<evidence type="ECO:0000259" key="8">
    <source>
        <dbReference type="PROSITE" id="PS50109"/>
    </source>
</evidence>
<dbReference type="EC" id="2.7.13.3" evidence="2"/>
<dbReference type="Gene3D" id="3.30.565.10">
    <property type="entry name" value="Histidine kinase-like ATPase, C-terminal domain"/>
    <property type="match status" value="2"/>
</dbReference>
<dbReference type="GO" id="GO:0004673">
    <property type="term" value="F:protein histidine kinase activity"/>
    <property type="evidence" value="ECO:0007669"/>
    <property type="project" value="UniProtKB-EC"/>
</dbReference>
<feature type="domain" description="Histidine kinase" evidence="8">
    <location>
        <begin position="535"/>
        <end position="761"/>
    </location>
</feature>
<evidence type="ECO:0000313" key="10">
    <source>
        <dbReference type="Proteomes" id="UP000193749"/>
    </source>
</evidence>
<dbReference type="InterPro" id="IPR004358">
    <property type="entry name" value="Sig_transdc_His_kin-like_C"/>
</dbReference>
<dbReference type="STRING" id="55209.HA50_16955"/>
<dbReference type="InterPro" id="IPR050980">
    <property type="entry name" value="2C_sensor_his_kinase"/>
</dbReference>
<evidence type="ECO:0000313" key="9">
    <source>
        <dbReference type="EMBL" id="ORM94942.1"/>
    </source>
</evidence>
<keyword evidence="6" id="KW-0418">Kinase</keyword>
<keyword evidence="7" id="KW-0067">ATP-binding</keyword>
<evidence type="ECO:0000256" key="1">
    <source>
        <dbReference type="ARBA" id="ARBA00000085"/>
    </source>
</evidence>
<dbReference type="PANTHER" id="PTHR44936:SF10">
    <property type="entry name" value="SENSOR PROTEIN RSTB"/>
    <property type="match status" value="1"/>
</dbReference>
<dbReference type="SUPFAM" id="SSF55874">
    <property type="entry name" value="ATPase domain of HSP90 chaperone/DNA topoisomerase II/histidine kinase"/>
    <property type="match status" value="2"/>
</dbReference>
<reference evidence="9 10" key="1">
    <citation type="journal article" date="2017" name="Antonie Van Leeuwenhoek">
        <title>Phylogenomic resolution of the bacterial genus Pantoea and its relationship with Erwinia and Tatumella.</title>
        <authorList>
            <person name="Palmer M."/>
            <person name="Steenkamp E.T."/>
            <person name="Coetzee M.P."/>
            <person name="Chan W.Y."/>
            <person name="van Zyl E."/>
            <person name="De Maayer P."/>
            <person name="Coutinho T.A."/>
            <person name="Blom J."/>
            <person name="Smits T.H."/>
            <person name="Duffy B."/>
            <person name="Venter S.N."/>
        </authorList>
    </citation>
    <scope>NUCLEOTIDE SEQUENCE [LARGE SCALE GENOMIC DNA]</scope>
    <source>
        <strain evidence="9 10">LMG 2657</strain>
    </source>
</reference>
<accession>A0A1X1EY82</accession>
<dbReference type="PROSITE" id="PS50109">
    <property type="entry name" value="HIS_KIN"/>
    <property type="match status" value="1"/>
</dbReference>
<dbReference type="PRINTS" id="PR00344">
    <property type="entry name" value="BCTRLSENSOR"/>
</dbReference>
<dbReference type="EMBL" id="MLJI01000001">
    <property type="protein sequence ID" value="ORM94942.1"/>
    <property type="molecule type" value="Genomic_DNA"/>
</dbReference>
<sequence>MMNEDIDFLKDKMKDLLNSEAVDYDKILETAVKITEKDDDNIRFSVDANLVKRLGEQLVAKKTTAVSEIVKNAYDADSTLVNVYFELNEKLPRIIISDDGTGMSKEDIINGFMRISSSEKEDNSVSELYKRLRAGRKGIGRFSTQRLGNSLKIITKQENEELGYIIKINWLQFSKKKNISFIANTISKIDVDFSHGTKIIIEDLNDKDWTDSNIRTAYKYIKSIINITPSDTDPGFQVKFYCKKTDAYELVADEKTEIFSDSDAHITATLEKGIAIVTVNSKTLNIKNETIDVWYDEKNNIRQFSHINSPVVLDAYYFSLATVNSRKQQAYLRENGGIKLYRNGFKVSPYGEQYDDWTALDDSVRRRKILPPHGNQNFFGHVKVEDLNGVDFEETSSREGLIHTDAFQELRLFVYKALTAAVIRISEYRNIKINPNDRSYIKEPKPTTTVKEKLNSVSETINSVSKLVYEVKSFNEASTDEVINNIENNSARDKIIENLHEAADELKQASVISQSLIDEIELLRVLGAMGLAIGEFTHEINLSITSLSINVQNLKQSNLLNEDRELALNSLENNIGTLKSFTKFFDSTIRENVNRNKKVIEIRDSIEPFYESMKPIIERKGIQFDIKYEGYELFTKPIHVSELYSVFINLFTNAYKAILRSGTNPRKMSLSAKKDSEDIVIRFEDSGDGIETANRERVFEPFYTTSTPSGPFENDDLSLKGMGLGLSIVRDLVESMSAEISIVDASSGFTTCFELRIPKADDKEIPDDIY</sequence>
<gene>
    <name evidence="9" type="ORF">HA50_16955</name>
</gene>
<evidence type="ECO:0000256" key="6">
    <source>
        <dbReference type="ARBA" id="ARBA00022777"/>
    </source>
</evidence>
<dbReference type="AlphaFoldDB" id="A0A1X1EY82"/>
<dbReference type="SMART" id="SM00387">
    <property type="entry name" value="HATPase_c"/>
    <property type="match status" value="1"/>
</dbReference>
<protein>
    <recommendedName>
        <fullName evidence="2">histidine kinase</fullName>
        <ecNumber evidence="2">2.7.13.3</ecNumber>
    </recommendedName>
</protein>
<comment type="catalytic activity">
    <reaction evidence="1">
        <text>ATP + protein L-histidine = ADP + protein N-phospho-L-histidine.</text>
        <dbReference type="EC" id="2.7.13.3"/>
    </reaction>
</comment>
<name>A0A1X1EY82_PANCY</name>
<dbReference type="PANTHER" id="PTHR44936">
    <property type="entry name" value="SENSOR PROTEIN CREC"/>
    <property type="match status" value="1"/>
</dbReference>
<dbReference type="InterPro" id="IPR005467">
    <property type="entry name" value="His_kinase_dom"/>
</dbReference>
<comment type="caution">
    <text evidence="9">The sequence shown here is derived from an EMBL/GenBank/DDBJ whole genome shotgun (WGS) entry which is preliminary data.</text>
</comment>
<evidence type="ECO:0000256" key="2">
    <source>
        <dbReference type="ARBA" id="ARBA00012438"/>
    </source>
</evidence>
<keyword evidence="3" id="KW-0597">Phosphoprotein</keyword>
<proteinExistence type="predicted"/>
<organism evidence="9 10">
    <name type="scientific">Pantoea cypripedii</name>
    <name type="common">Pectobacterium cypripedii</name>
    <name type="synonym">Erwinia cypripedii</name>
    <dbReference type="NCBI Taxonomy" id="55209"/>
    <lineage>
        <taxon>Bacteria</taxon>
        <taxon>Pseudomonadati</taxon>
        <taxon>Pseudomonadota</taxon>
        <taxon>Gammaproteobacteria</taxon>
        <taxon>Enterobacterales</taxon>
        <taxon>Erwiniaceae</taxon>
        <taxon>Pantoea</taxon>
    </lineage>
</organism>
<dbReference type="InterPro" id="IPR003594">
    <property type="entry name" value="HATPase_dom"/>
</dbReference>
<evidence type="ECO:0000256" key="5">
    <source>
        <dbReference type="ARBA" id="ARBA00022741"/>
    </source>
</evidence>